<dbReference type="EMBL" id="OX459941">
    <property type="protein sequence ID" value="CAI9175476.1"/>
    <property type="molecule type" value="Genomic_DNA"/>
</dbReference>
<accession>A0ABN8ZR83</accession>
<feature type="region of interest" description="Disordered" evidence="1">
    <location>
        <begin position="65"/>
        <end position="180"/>
    </location>
</feature>
<evidence type="ECO:0000313" key="3">
    <source>
        <dbReference type="Proteomes" id="UP001176941"/>
    </source>
</evidence>
<sequence>MREGVVVEMILVTKVVILVEAMMLTVEKLPVMMVVEVEVMVEMMMKLIIVAEVELVVIVEMTTPSSPGPGKPEYLPREGAESVRRGRAPAPPWPPTSGPSPPRRPAHLARASRAGDGLIDLGKRQPSPPRPQPLAAAPAPRLQFLLPPARFLAQPGPGGGVLRGAPSDPRQQRSAAGDEI</sequence>
<gene>
    <name evidence="2" type="ORF">MRATA1EN1_LOCUS24438</name>
</gene>
<evidence type="ECO:0000313" key="2">
    <source>
        <dbReference type="EMBL" id="CAI9175476.1"/>
    </source>
</evidence>
<evidence type="ECO:0000256" key="1">
    <source>
        <dbReference type="SAM" id="MobiDB-lite"/>
    </source>
</evidence>
<proteinExistence type="predicted"/>
<protein>
    <submittedName>
        <fullName evidence="2">Uncharacterized protein</fullName>
    </submittedName>
</protein>
<feature type="compositionally biased region" description="Pro residues" evidence="1">
    <location>
        <begin position="89"/>
        <end position="103"/>
    </location>
</feature>
<feature type="compositionally biased region" description="Basic and acidic residues" evidence="1">
    <location>
        <begin position="74"/>
        <end position="84"/>
    </location>
</feature>
<name>A0ABN8ZR83_RANTA</name>
<feature type="compositionally biased region" description="Low complexity" evidence="1">
    <location>
        <begin position="133"/>
        <end position="153"/>
    </location>
</feature>
<reference evidence="2" key="1">
    <citation type="submission" date="2023-04" db="EMBL/GenBank/DDBJ databases">
        <authorList>
            <consortium name="ELIXIR-Norway"/>
        </authorList>
    </citation>
    <scope>NUCLEOTIDE SEQUENCE [LARGE SCALE GENOMIC DNA]</scope>
</reference>
<keyword evidence="3" id="KW-1185">Reference proteome</keyword>
<organism evidence="2 3">
    <name type="scientific">Rangifer tarandus platyrhynchus</name>
    <name type="common">Svalbard reindeer</name>
    <dbReference type="NCBI Taxonomy" id="3082113"/>
    <lineage>
        <taxon>Eukaryota</taxon>
        <taxon>Metazoa</taxon>
        <taxon>Chordata</taxon>
        <taxon>Craniata</taxon>
        <taxon>Vertebrata</taxon>
        <taxon>Euteleostomi</taxon>
        <taxon>Mammalia</taxon>
        <taxon>Eutheria</taxon>
        <taxon>Laurasiatheria</taxon>
        <taxon>Artiodactyla</taxon>
        <taxon>Ruminantia</taxon>
        <taxon>Pecora</taxon>
        <taxon>Cervidae</taxon>
        <taxon>Odocoileinae</taxon>
        <taxon>Rangifer</taxon>
    </lineage>
</organism>
<dbReference type="Proteomes" id="UP001176941">
    <property type="component" value="Chromosome 5"/>
</dbReference>